<dbReference type="EMBL" id="QFFJ01000002">
    <property type="protein sequence ID" value="RBL89046.1"/>
    <property type="molecule type" value="Genomic_DNA"/>
</dbReference>
<protein>
    <recommendedName>
        <fullName evidence="1">Beta-lactamase-related domain-containing protein</fullName>
    </recommendedName>
</protein>
<evidence type="ECO:0000259" key="1">
    <source>
        <dbReference type="Pfam" id="PF00144"/>
    </source>
</evidence>
<comment type="caution">
    <text evidence="2">The sequence shown here is derived from an EMBL/GenBank/DDBJ whole genome shotgun (WGS) entry which is preliminary data.</text>
</comment>
<dbReference type="PANTHER" id="PTHR46825">
    <property type="entry name" value="D-ALANYL-D-ALANINE-CARBOXYPEPTIDASE/ENDOPEPTIDASE AMPH"/>
    <property type="match status" value="1"/>
</dbReference>
<dbReference type="Proteomes" id="UP000253410">
    <property type="component" value="Unassembled WGS sequence"/>
</dbReference>
<dbReference type="OrthoDB" id="846150at2"/>
<dbReference type="Gene3D" id="3.40.710.10">
    <property type="entry name" value="DD-peptidase/beta-lactamase superfamily"/>
    <property type="match status" value="1"/>
</dbReference>
<dbReference type="InterPro" id="IPR012338">
    <property type="entry name" value="Beta-lactam/transpept-like"/>
</dbReference>
<evidence type="ECO:0000313" key="2">
    <source>
        <dbReference type="EMBL" id="RBL89046.1"/>
    </source>
</evidence>
<accession>A0A365XRR6</accession>
<sequence>MRNLCLAILLAFVVSSCKKNKDEAVPQEPLKTAAVSQQVDKLVNDIKIPGIAVALVGPDGIIWSKTAGMANLEKKEPITDKTVFKLGSVAKPFIAFSVMKLVEQGKLNLDTNVNDYLPFTLQNPKNPGKKITLRTLLSHTSGIIDTVYSRFLLADFIVKERDHPVPVSEYIRGMLDPTGKYYSPDSFLDDRKKTIYSYSNVGAALAAYIVELTVKENFDTWSTNQFIAPLNTTTLTWHLRDFASQPYAIPYGPGLQPWGKYSIVDYCTGGLHSNLADLATYTRMLINNGNHNGKQVISPTTLDAMSTIQFPDAEPIQGLFWEKLKINNRIIFGHSGGVIGGYAFLYIRPDTKRGVVVILNRNANPTEGAEIDKLQEMLFEL</sequence>
<name>A0A365XRR6_9BACT</name>
<reference evidence="2 3" key="1">
    <citation type="submission" date="2018-05" db="EMBL/GenBank/DDBJ databases">
        <title>Chitinophaga sp. K3CV102501T nov., isolated from isolated from a monsoon evergreen broad-leaved forest soil.</title>
        <authorList>
            <person name="Lv Y."/>
        </authorList>
    </citation>
    <scope>NUCLEOTIDE SEQUENCE [LARGE SCALE GENOMIC DNA]</scope>
    <source>
        <strain evidence="2 3">GDMCC 1.1325</strain>
    </source>
</reference>
<gene>
    <name evidence="2" type="ORF">DF182_21140</name>
</gene>
<dbReference type="SUPFAM" id="SSF56601">
    <property type="entry name" value="beta-lactamase/transpeptidase-like"/>
    <property type="match status" value="1"/>
</dbReference>
<proteinExistence type="predicted"/>
<dbReference type="PROSITE" id="PS51257">
    <property type="entry name" value="PROKAR_LIPOPROTEIN"/>
    <property type="match status" value="1"/>
</dbReference>
<dbReference type="InterPro" id="IPR050491">
    <property type="entry name" value="AmpC-like"/>
</dbReference>
<evidence type="ECO:0000313" key="3">
    <source>
        <dbReference type="Proteomes" id="UP000253410"/>
    </source>
</evidence>
<feature type="domain" description="Beta-lactamase-related" evidence="1">
    <location>
        <begin position="37"/>
        <end position="371"/>
    </location>
</feature>
<dbReference type="Pfam" id="PF00144">
    <property type="entry name" value="Beta-lactamase"/>
    <property type="match status" value="1"/>
</dbReference>
<dbReference type="InterPro" id="IPR001466">
    <property type="entry name" value="Beta-lactam-related"/>
</dbReference>
<dbReference type="RefSeq" id="WP_113617790.1">
    <property type="nucleotide sequence ID" value="NZ_QFFJ01000002.1"/>
</dbReference>
<dbReference type="PANTHER" id="PTHR46825:SF9">
    <property type="entry name" value="BETA-LACTAMASE-RELATED DOMAIN-CONTAINING PROTEIN"/>
    <property type="match status" value="1"/>
</dbReference>
<organism evidence="2 3">
    <name type="scientific">Chitinophaga flava</name>
    <dbReference type="NCBI Taxonomy" id="2259036"/>
    <lineage>
        <taxon>Bacteria</taxon>
        <taxon>Pseudomonadati</taxon>
        <taxon>Bacteroidota</taxon>
        <taxon>Chitinophagia</taxon>
        <taxon>Chitinophagales</taxon>
        <taxon>Chitinophagaceae</taxon>
        <taxon>Chitinophaga</taxon>
    </lineage>
</organism>
<dbReference type="AlphaFoldDB" id="A0A365XRR6"/>
<keyword evidence="3" id="KW-1185">Reference proteome</keyword>